<feature type="signal peptide" evidence="2">
    <location>
        <begin position="1"/>
        <end position="24"/>
    </location>
</feature>
<gene>
    <name evidence="3" type="ORF">BGCPKDLD_3887</name>
</gene>
<dbReference type="EMBL" id="BPRE01000013">
    <property type="protein sequence ID" value="GJE77284.1"/>
    <property type="molecule type" value="Genomic_DNA"/>
</dbReference>
<sequence length="101" mass="10401">MHRVLSIACAALALGLLTANTADARGRGGGGRGGFCNYCGCKGGPGYRAPDGKCVGKRNITKVCGSPPSTRCKFEGKSGEINQTPNPSHHPKMLNPFAVQG</sequence>
<feature type="chain" id="PRO_5045672013" evidence="2">
    <location>
        <begin position="25"/>
        <end position="101"/>
    </location>
</feature>
<dbReference type="RefSeq" id="WP_238308401.1">
    <property type="nucleotide sequence ID" value="NZ_BPRE01000013.1"/>
</dbReference>
<feature type="region of interest" description="Disordered" evidence="1">
    <location>
        <begin position="75"/>
        <end position="101"/>
    </location>
</feature>
<dbReference type="Proteomes" id="UP001055093">
    <property type="component" value="Unassembled WGS sequence"/>
</dbReference>
<evidence type="ECO:0000313" key="3">
    <source>
        <dbReference type="EMBL" id="GJE77284.1"/>
    </source>
</evidence>
<protein>
    <submittedName>
        <fullName evidence="3">Uncharacterized protein</fullName>
    </submittedName>
</protein>
<keyword evidence="4" id="KW-1185">Reference proteome</keyword>
<proteinExistence type="predicted"/>
<reference evidence="3" key="1">
    <citation type="journal article" date="2021" name="Front. Microbiol.">
        <title>Comprehensive Comparative Genomics and Phenotyping of Methylobacterium Species.</title>
        <authorList>
            <person name="Alessa O."/>
            <person name="Ogura Y."/>
            <person name="Fujitani Y."/>
            <person name="Takami H."/>
            <person name="Hayashi T."/>
            <person name="Sahin N."/>
            <person name="Tani A."/>
        </authorList>
    </citation>
    <scope>NUCLEOTIDE SEQUENCE</scope>
    <source>
        <strain evidence="3">DSM 14458</strain>
    </source>
</reference>
<accession>A0ABQ4UZH1</accession>
<evidence type="ECO:0000256" key="2">
    <source>
        <dbReference type="SAM" id="SignalP"/>
    </source>
</evidence>
<comment type="caution">
    <text evidence="3">The sequence shown here is derived from an EMBL/GenBank/DDBJ whole genome shotgun (WGS) entry which is preliminary data.</text>
</comment>
<reference evidence="3" key="2">
    <citation type="submission" date="2021-08" db="EMBL/GenBank/DDBJ databases">
        <authorList>
            <person name="Tani A."/>
            <person name="Ola A."/>
            <person name="Ogura Y."/>
            <person name="Katsura K."/>
            <person name="Hayashi T."/>
        </authorList>
    </citation>
    <scope>NUCLEOTIDE SEQUENCE</scope>
    <source>
        <strain evidence="3">DSM 14458</strain>
    </source>
</reference>
<keyword evidence="2" id="KW-0732">Signal</keyword>
<name>A0ABQ4UZH1_9HYPH</name>
<evidence type="ECO:0000313" key="4">
    <source>
        <dbReference type="Proteomes" id="UP001055093"/>
    </source>
</evidence>
<organism evidence="3 4">
    <name type="scientific">Methylorubrum suomiense</name>
    <dbReference type="NCBI Taxonomy" id="144191"/>
    <lineage>
        <taxon>Bacteria</taxon>
        <taxon>Pseudomonadati</taxon>
        <taxon>Pseudomonadota</taxon>
        <taxon>Alphaproteobacteria</taxon>
        <taxon>Hyphomicrobiales</taxon>
        <taxon>Methylobacteriaceae</taxon>
        <taxon>Methylorubrum</taxon>
    </lineage>
</organism>
<evidence type="ECO:0000256" key="1">
    <source>
        <dbReference type="SAM" id="MobiDB-lite"/>
    </source>
</evidence>